<feature type="region of interest" description="Disordered" evidence="2">
    <location>
        <begin position="1"/>
        <end position="40"/>
    </location>
</feature>
<dbReference type="Proteomes" id="UP001565368">
    <property type="component" value="Unassembled WGS sequence"/>
</dbReference>
<dbReference type="Gene3D" id="4.10.240.10">
    <property type="entry name" value="Zn(2)-C6 fungal-type DNA-binding domain"/>
    <property type="match status" value="1"/>
</dbReference>
<sequence>MTTHAAPRAAHFPPPYDSPHSAPSPAAPRKRRPHTRTSTGCRECRRQRIKCAEGPVSTTGRKVVCRRCWETDRPCHYPVGGRLQRGKGAREDMWEAAEDVAQWPGAAALEAARDEWTRLAESWLQQQVTNRALVEGRMKVDPTPKGFGVAAARRRRSAKAVDVGSILDPPAPVPAPAPAPALSPESECGWVPFELGALAPLSASPGSEAVFGEAAVVPPSDGGDAADALDDALANVLAPASDLDPPAPPASAPAADADASDIIDLTALASLPSESLQLAVRNDIEAASAAADLKSLLQSLANPAPASALSTFTIAGLSDCPLNRSAVSYFETQGCIEIVATSKMSHNWIYTQLFPRALASLCAPRPLSPAGKPTVHTYIREYLHASLRHLSFVHRGNLEAEGDKSWFWRCEAARSKQEADSAILKAKVLFAGPQWKTQEYLMAFFVRSMAQMLDGGTLEINPTTAFELAPDSDSEFATSLRDFIAVYSVVQFTCTPVLAMPHAPAPFTVAPSGPELVEDFFGFTRRIVRIMYRIALLVSRRYMLIRAAAATPAHALLRDEGEALLAEITAQWDWDEASFDPGRSDRTQRGNEVMRAACIVLLLTEVLETDLADERITRERERAIELVGDAEPATMPGFLWALTIIGVYTRDKAARTALQHTSRLALAMSYGASFRGSDDIMALCWEVLDTCGAYEDGMAPWREAMHTFGRNMWL</sequence>
<dbReference type="SMART" id="SM00066">
    <property type="entry name" value="GAL4"/>
    <property type="match status" value="1"/>
</dbReference>
<comment type="caution">
    <text evidence="4">The sequence shown here is derived from an EMBL/GenBank/DDBJ whole genome shotgun (WGS) entry which is preliminary data.</text>
</comment>
<proteinExistence type="predicted"/>
<organism evidence="4 5">
    <name type="scientific">Vanrija albida</name>
    <dbReference type="NCBI Taxonomy" id="181172"/>
    <lineage>
        <taxon>Eukaryota</taxon>
        <taxon>Fungi</taxon>
        <taxon>Dikarya</taxon>
        <taxon>Basidiomycota</taxon>
        <taxon>Agaricomycotina</taxon>
        <taxon>Tremellomycetes</taxon>
        <taxon>Trichosporonales</taxon>
        <taxon>Trichosporonaceae</taxon>
        <taxon>Vanrija</taxon>
    </lineage>
</organism>
<keyword evidence="5" id="KW-1185">Reference proteome</keyword>
<dbReference type="InterPro" id="IPR036864">
    <property type="entry name" value="Zn2-C6_fun-type_DNA-bd_sf"/>
</dbReference>
<evidence type="ECO:0000259" key="3">
    <source>
        <dbReference type="PROSITE" id="PS50048"/>
    </source>
</evidence>
<keyword evidence="1" id="KW-0539">Nucleus</keyword>
<dbReference type="GeneID" id="95989630"/>
<feature type="compositionally biased region" description="Low complexity" evidence="2">
    <location>
        <begin position="1"/>
        <end position="11"/>
    </location>
</feature>
<evidence type="ECO:0000256" key="2">
    <source>
        <dbReference type="SAM" id="MobiDB-lite"/>
    </source>
</evidence>
<name>A0ABR3PRD1_9TREE</name>
<dbReference type="RefSeq" id="XP_069204918.1">
    <property type="nucleotide sequence ID" value="XM_069356981.1"/>
</dbReference>
<dbReference type="CDD" id="cd00067">
    <property type="entry name" value="GAL4"/>
    <property type="match status" value="1"/>
</dbReference>
<dbReference type="SUPFAM" id="SSF57701">
    <property type="entry name" value="Zn2/Cys6 DNA-binding domain"/>
    <property type="match status" value="1"/>
</dbReference>
<protein>
    <recommendedName>
        <fullName evidence="3">Zn(2)-C6 fungal-type domain-containing protein</fullName>
    </recommendedName>
</protein>
<accession>A0ABR3PRD1</accession>
<dbReference type="PROSITE" id="PS50048">
    <property type="entry name" value="ZN2_CY6_FUNGAL_2"/>
    <property type="match status" value="1"/>
</dbReference>
<dbReference type="InterPro" id="IPR001138">
    <property type="entry name" value="Zn2Cys6_DnaBD"/>
</dbReference>
<gene>
    <name evidence="4" type="ORF">Q8F55_008587</name>
</gene>
<dbReference type="PANTHER" id="PTHR37534">
    <property type="entry name" value="TRANSCRIPTIONAL ACTIVATOR PROTEIN UGA3"/>
    <property type="match status" value="1"/>
</dbReference>
<feature type="domain" description="Zn(2)-C6 fungal-type" evidence="3">
    <location>
        <begin position="40"/>
        <end position="77"/>
    </location>
</feature>
<dbReference type="EMBL" id="JBBXJM010000007">
    <property type="protein sequence ID" value="KAL1404974.1"/>
    <property type="molecule type" value="Genomic_DNA"/>
</dbReference>
<reference evidence="4 5" key="1">
    <citation type="submission" date="2023-08" db="EMBL/GenBank/DDBJ databases">
        <title>Annotated Genome Sequence of Vanrija albida AlHP1.</title>
        <authorList>
            <person name="Herzog R."/>
        </authorList>
    </citation>
    <scope>NUCLEOTIDE SEQUENCE [LARGE SCALE GENOMIC DNA]</scope>
    <source>
        <strain evidence="4 5">AlHP1</strain>
    </source>
</reference>
<dbReference type="PANTHER" id="PTHR37534:SF46">
    <property type="entry name" value="ZN(II)2CYS6 TRANSCRIPTION FACTOR (EUROFUNG)"/>
    <property type="match status" value="1"/>
</dbReference>
<evidence type="ECO:0000313" key="5">
    <source>
        <dbReference type="Proteomes" id="UP001565368"/>
    </source>
</evidence>
<evidence type="ECO:0000313" key="4">
    <source>
        <dbReference type="EMBL" id="KAL1404974.1"/>
    </source>
</evidence>
<evidence type="ECO:0000256" key="1">
    <source>
        <dbReference type="ARBA" id="ARBA00023242"/>
    </source>
</evidence>